<dbReference type="InterPro" id="IPR002921">
    <property type="entry name" value="Fungal_lipase-type"/>
</dbReference>
<dbReference type="PANTHER" id="PTHR46023">
    <property type="entry name" value="LIPASE CLASS 3 PROTEIN-LIKE"/>
    <property type="match status" value="1"/>
</dbReference>
<evidence type="ECO:0000259" key="1">
    <source>
        <dbReference type="Pfam" id="PF01764"/>
    </source>
</evidence>
<reference evidence="2 3" key="1">
    <citation type="submission" date="2024-02" db="EMBL/GenBank/DDBJ databases">
        <authorList>
            <person name="Chen Y."/>
            <person name="Shah S."/>
            <person name="Dougan E. K."/>
            <person name="Thang M."/>
            <person name="Chan C."/>
        </authorList>
    </citation>
    <scope>NUCLEOTIDE SEQUENCE [LARGE SCALE GENOMIC DNA]</scope>
</reference>
<dbReference type="Gene3D" id="3.40.50.1820">
    <property type="entry name" value="alpha/beta hydrolase"/>
    <property type="match status" value="1"/>
</dbReference>
<evidence type="ECO:0000313" key="3">
    <source>
        <dbReference type="Proteomes" id="UP001642484"/>
    </source>
</evidence>
<dbReference type="InterPro" id="IPR029058">
    <property type="entry name" value="AB_hydrolase_fold"/>
</dbReference>
<keyword evidence="3" id="KW-1185">Reference proteome</keyword>
<evidence type="ECO:0000313" key="2">
    <source>
        <dbReference type="EMBL" id="CAK9112469.1"/>
    </source>
</evidence>
<dbReference type="CDD" id="cd00519">
    <property type="entry name" value="Lipase_3"/>
    <property type="match status" value="1"/>
</dbReference>
<name>A0ABP0SJD3_9DINO</name>
<accession>A0ABP0SJD3</accession>
<organism evidence="2 3">
    <name type="scientific">Durusdinium trenchii</name>
    <dbReference type="NCBI Taxonomy" id="1381693"/>
    <lineage>
        <taxon>Eukaryota</taxon>
        <taxon>Sar</taxon>
        <taxon>Alveolata</taxon>
        <taxon>Dinophyceae</taxon>
        <taxon>Suessiales</taxon>
        <taxon>Symbiodiniaceae</taxon>
        <taxon>Durusdinium</taxon>
    </lineage>
</organism>
<dbReference type="PANTHER" id="PTHR46023:SF6">
    <property type="entry name" value="LIPASE CLASS 3 FAMILY PROTEIN"/>
    <property type="match status" value="1"/>
</dbReference>
<protein>
    <recommendedName>
        <fullName evidence="1">Fungal lipase-type domain-containing protein</fullName>
    </recommendedName>
</protein>
<sequence length="535" mass="58393">MERLKEESEASSEALEMLRSLLVTHLGKRSKSDLLSIMADPSLPFRLYPEHQRRYEDFLSAFEVVDPELAIESGQGHPEHITTEGFLPRAALAAVFARAAYGALMRKGAGDRVSGFLGGAAKSYAGTWEDEDHTEAFVELTGAKREDILVAHWTEKPFEPAFVIFWVHRMSWLVLAVRGSCEWSAVLTDMAAEESLLAGGLAHSGMARAARWILSSAGAAMAEGLAQRPSYRLVCTGHSLGADVAQLVAIMLREGDTSTTDIPKCLGPRSEMEALDSFLNVEPVDRGYIVGSAKAAAPEFPQAMCQAFAYGFGASPIVSPELAARCSSYVLSVALDADYITRVSVFGIDRLILQLTDTQVHAVSRKRLAERGTLCHLFGGCRHAVDLQVLDQEFEERSAAHMAKQWIRQKMGRSTGAPNLSPRARAFGASSQVAEVLCTPGRLLHMDCRGVGLTAHPVKLFWSLPSFYHELYISTHMFHDHLPIRYVEGLLEALRGALPGTGQGLCLQDRAHNPDAQETVRSSLEALIFNTAAVS</sequence>
<proteinExistence type="predicted"/>
<feature type="domain" description="Fungal lipase-type" evidence="1">
    <location>
        <begin position="177"/>
        <end position="264"/>
    </location>
</feature>
<dbReference type="SUPFAM" id="SSF53474">
    <property type="entry name" value="alpha/beta-Hydrolases"/>
    <property type="match status" value="1"/>
</dbReference>
<dbReference type="Pfam" id="PF01764">
    <property type="entry name" value="Lipase_3"/>
    <property type="match status" value="1"/>
</dbReference>
<dbReference type="EMBL" id="CAXAMN010027717">
    <property type="protein sequence ID" value="CAK9112469.1"/>
    <property type="molecule type" value="Genomic_DNA"/>
</dbReference>
<dbReference type="Proteomes" id="UP001642484">
    <property type="component" value="Unassembled WGS sequence"/>
</dbReference>
<comment type="caution">
    <text evidence="2">The sequence shown here is derived from an EMBL/GenBank/DDBJ whole genome shotgun (WGS) entry which is preliminary data.</text>
</comment>
<gene>
    <name evidence="2" type="ORF">CCMP2556_LOCUS52129</name>
</gene>